<dbReference type="InterPro" id="IPR043128">
    <property type="entry name" value="Rev_trsase/Diguanyl_cyclase"/>
</dbReference>
<evidence type="ECO:0000313" key="2">
    <source>
        <dbReference type="EMBL" id="MCW7555698.1"/>
    </source>
</evidence>
<dbReference type="GO" id="GO:0003964">
    <property type="term" value="F:RNA-directed DNA polymerase activity"/>
    <property type="evidence" value="ECO:0007669"/>
    <property type="project" value="UniProtKB-KW"/>
</dbReference>
<proteinExistence type="predicted"/>
<evidence type="ECO:0000259" key="1">
    <source>
        <dbReference type="PROSITE" id="PS50878"/>
    </source>
</evidence>
<reference evidence="2 3" key="1">
    <citation type="submission" date="2022-10" db="EMBL/GenBank/DDBJ databases">
        <title>High-quality genome sequences of two octocoral-associated bacteria, Endozoicomonas euniceicola EF212 and Endozoicomonas gorgoniicola PS125.</title>
        <authorList>
            <person name="Chiou Y.-J."/>
            <person name="Chen Y.-H."/>
        </authorList>
    </citation>
    <scope>NUCLEOTIDE SEQUENCE [LARGE SCALE GENOMIC DNA]</scope>
    <source>
        <strain evidence="2 3">PS125</strain>
    </source>
</reference>
<comment type="caution">
    <text evidence="2">The sequence shown here is derived from an EMBL/GenBank/DDBJ whole genome shotgun (WGS) entry which is preliminary data.</text>
</comment>
<keyword evidence="2" id="KW-0808">Transferase</keyword>
<keyword evidence="2" id="KW-0695">RNA-directed DNA polymerase</keyword>
<sequence length="254" mass="28809">MPDPKWIDKFELKPGTWIFVPSEESRRSGRKIKRLLESRWANPDYYYHLREGGHVQAMKSHTSGKYFLHLDLRQFFSSINRSRITRSLKVRLGYKNAREIAKVSTVPGQTPDSSAFVLPFGFVQSPVLASICLRHSKLGKTLHALSKKTQTKVSVYVDDIIISTQSAEEAQDALTEVKAAAKRSRFPLNADKEEGPAEQITAFNIKLSFSSLTLSEERLSQFLKAYRESDSQRKKEGILGYIESVNSGQSAYFL</sequence>
<dbReference type="InterPro" id="IPR043502">
    <property type="entry name" value="DNA/RNA_pol_sf"/>
</dbReference>
<protein>
    <submittedName>
        <fullName evidence="2">Reverse transcriptase domain-containing protein</fullName>
    </submittedName>
</protein>
<dbReference type="SUPFAM" id="SSF56672">
    <property type="entry name" value="DNA/RNA polymerases"/>
    <property type="match status" value="1"/>
</dbReference>
<organism evidence="2 3">
    <name type="scientific">Endozoicomonas gorgoniicola</name>
    <dbReference type="NCBI Taxonomy" id="1234144"/>
    <lineage>
        <taxon>Bacteria</taxon>
        <taxon>Pseudomonadati</taxon>
        <taxon>Pseudomonadota</taxon>
        <taxon>Gammaproteobacteria</taxon>
        <taxon>Oceanospirillales</taxon>
        <taxon>Endozoicomonadaceae</taxon>
        <taxon>Endozoicomonas</taxon>
    </lineage>
</organism>
<dbReference type="PROSITE" id="PS50878">
    <property type="entry name" value="RT_POL"/>
    <property type="match status" value="1"/>
</dbReference>
<keyword evidence="2" id="KW-0548">Nucleotidyltransferase</keyword>
<dbReference type="Proteomes" id="UP001209854">
    <property type="component" value="Unassembled WGS sequence"/>
</dbReference>
<evidence type="ECO:0000313" key="3">
    <source>
        <dbReference type="Proteomes" id="UP001209854"/>
    </source>
</evidence>
<dbReference type="Pfam" id="PF00078">
    <property type="entry name" value="RVT_1"/>
    <property type="match status" value="1"/>
</dbReference>
<dbReference type="Gene3D" id="3.30.70.270">
    <property type="match status" value="1"/>
</dbReference>
<keyword evidence="3" id="KW-1185">Reference proteome</keyword>
<name>A0ABT3N235_9GAMM</name>
<dbReference type="EMBL" id="JAPFCC010000001">
    <property type="protein sequence ID" value="MCW7555698.1"/>
    <property type="molecule type" value="Genomic_DNA"/>
</dbReference>
<dbReference type="InterPro" id="IPR000477">
    <property type="entry name" value="RT_dom"/>
</dbReference>
<accession>A0ABT3N235</accession>
<feature type="domain" description="Reverse transcriptase" evidence="1">
    <location>
        <begin position="1"/>
        <end position="214"/>
    </location>
</feature>
<gene>
    <name evidence="2" type="ORF">NX722_24330</name>
</gene>
<dbReference type="RefSeq" id="WP_262565452.1">
    <property type="nucleotide sequence ID" value="NZ_JAPFCC010000001.1"/>
</dbReference>